<reference evidence="2" key="1">
    <citation type="submission" date="2018-05" db="EMBL/GenBank/DDBJ databases">
        <title>Draft genome of Mucuna pruriens seed.</title>
        <authorList>
            <person name="Nnadi N.E."/>
            <person name="Vos R."/>
            <person name="Hasami M.H."/>
            <person name="Devisetty U.K."/>
            <person name="Aguiy J.C."/>
        </authorList>
    </citation>
    <scope>NUCLEOTIDE SEQUENCE [LARGE SCALE GENOMIC DNA]</scope>
    <source>
        <strain evidence="2">JCA_2017</strain>
    </source>
</reference>
<dbReference type="EMBL" id="QJKJ01010113">
    <property type="protein sequence ID" value="RDX74633.1"/>
    <property type="molecule type" value="Genomic_DNA"/>
</dbReference>
<evidence type="ECO:0000313" key="2">
    <source>
        <dbReference type="EMBL" id="RDX74633.1"/>
    </source>
</evidence>
<dbReference type="OrthoDB" id="1408464at2759"/>
<organism evidence="2 3">
    <name type="scientific">Mucuna pruriens</name>
    <name type="common">Velvet bean</name>
    <name type="synonym">Dolichos pruriens</name>
    <dbReference type="NCBI Taxonomy" id="157652"/>
    <lineage>
        <taxon>Eukaryota</taxon>
        <taxon>Viridiplantae</taxon>
        <taxon>Streptophyta</taxon>
        <taxon>Embryophyta</taxon>
        <taxon>Tracheophyta</taxon>
        <taxon>Spermatophyta</taxon>
        <taxon>Magnoliopsida</taxon>
        <taxon>eudicotyledons</taxon>
        <taxon>Gunneridae</taxon>
        <taxon>Pentapetalae</taxon>
        <taxon>rosids</taxon>
        <taxon>fabids</taxon>
        <taxon>Fabales</taxon>
        <taxon>Fabaceae</taxon>
        <taxon>Papilionoideae</taxon>
        <taxon>50 kb inversion clade</taxon>
        <taxon>NPAAA clade</taxon>
        <taxon>indigoferoid/millettioid clade</taxon>
        <taxon>Phaseoleae</taxon>
        <taxon>Mucuna</taxon>
    </lineage>
</organism>
<dbReference type="AlphaFoldDB" id="A0A371F923"/>
<gene>
    <name evidence="2" type="ORF">CR513_45597</name>
</gene>
<evidence type="ECO:0000256" key="1">
    <source>
        <dbReference type="SAM" id="MobiDB-lite"/>
    </source>
</evidence>
<protein>
    <submittedName>
        <fullName evidence="2">Uncharacterized protein</fullName>
    </submittedName>
</protein>
<keyword evidence="3" id="KW-1185">Reference proteome</keyword>
<feature type="region of interest" description="Disordered" evidence="1">
    <location>
        <begin position="107"/>
        <end position="133"/>
    </location>
</feature>
<name>A0A371F923_MUCPR</name>
<dbReference type="Proteomes" id="UP000257109">
    <property type="component" value="Unassembled WGS sequence"/>
</dbReference>
<accession>A0A371F923</accession>
<evidence type="ECO:0000313" key="3">
    <source>
        <dbReference type="Proteomes" id="UP000257109"/>
    </source>
</evidence>
<feature type="non-terminal residue" evidence="2">
    <location>
        <position position="133"/>
    </location>
</feature>
<comment type="caution">
    <text evidence="2">The sequence shown here is derived from an EMBL/GenBank/DDBJ whole genome shotgun (WGS) entry which is preliminary data.</text>
</comment>
<proteinExistence type="predicted"/>
<dbReference type="STRING" id="157652.A0A371F923"/>
<sequence length="133" mass="15823">MRMHKQYKIVEVRKGRKYGKFDPFIFPKAAIQVYYSPYPGRQKDKVGWLVVIKTKPRGVVDDRHTLEVSYQMHESQVNATIEDDPIEHLRDDEIDGEEVDLQVNDGENDFIDDELEKEDDFMNDEDEEERCFH</sequence>